<evidence type="ECO:0000313" key="2">
    <source>
        <dbReference type="WBParaSite" id="nRc.2.0.1.t07160-RA"/>
    </source>
</evidence>
<dbReference type="WBParaSite" id="nRc.2.0.1.t07160-RA">
    <property type="protein sequence ID" value="nRc.2.0.1.t07160-RA"/>
    <property type="gene ID" value="nRc.2.0.1.g07160"/>
</dbReference>
<sequence>MKTILLIVIYHPPTDFLTSLFNGWAKPLLYVARGKSDREVYANADRTLLSCFHLTPEMIRGMDEDEIKLHIGLLKMAVNSVFKQQNQRK</sequence>
<proteinExistence type="predicted"/>
<protein>
    <submittedName>
        <fullName evidence="2">Four helix bundle protein</fullName>
    </submittedName>
</protein>
<dbReference type="Proteomes" id="UP000887565">
    <property type="component" value="Unplaced"/>
</dbReference>
<name>A0A915HZ46_ROMCU</name>
<evidence type="ECO:0000313" key="1">
    <source>
        <dbReference type="Proteomes" id="UP000887565"/>
    </source>
</evidence>
<reference evidence="2" key="1">
    <citation type="submission" date="2022-11" db="UniProtKB">
        <authorList>
            <consortium name="WormBaseParasite"/>
        </authorList>
    </citation>
    <scope>IDENTIFICATION</scope>
</reference>
<organism evidence="1 2">
    <name type="scientific">Romanomermis culicivorax</name>
    <name type="common">Nematode worm</name>
    <dbReference type="NCBI Taxonomy" id="13658"/>
    <lineage>
        <taxon>Eukaryota</taxon>
        <taxon>Metazoa</taxon>
        <taxon>Ecdysozoa</taxon>
        <taxon>Nematoda</taxon>
        <taxon>Enoplea</taxon>
        <taxon>Dorylaimia</taxon>
        <taxon>Mermithida</taxon>
        <taxon>Mermithoidea</taxon>
        <taxon>Mermithidae</taxon>
        <taxon>Romanomermis</taxon>
    </lineage>
</organism>
<keyword evidence="1" id="KW-1185">Reference proteome</keyword>
<dbReference type="AlphaFoldDB" id="A0A915HZ46"/>
<accession>A0A915HZ46</accession>